<feature type="compositionally biased region" description="Basic residues" evidence="1">
    <location>
        <begin position="94"/>
        <end position="106"/>
    </location>
</feature>
<keyword evidence="2" id="KW-0812">Transmembrane</keyword>
<dbReference type="AlphaFoldDB" id="A0AAV0UDL1"/>
<dbReference type="Proteomes" id="UP001162029">
    <property type="component" value="Unassembled WGS sequence"/>
</dbReference>
<dbReference type="EMBL" id="CANTFM010001017">
    <property type="protein sequence ID" value="CAI5733744.1"/>
    <property type="molecule type" value="Genomic_DNA"/>
</dbReference>
<keyword evidence="2" id="KW-0472">Membrane</keyword>
<feature type="compositionally biased region" description="Low complexity" evidence="1">
    <location>
        <begin position="32"/>
        <end position="45"/>
    </location>
</feature>
<comment type="caution">
    <text evidence="3">The sequence shown here is derived from an EMBL/GenBank/DDBJ whole genome shotgun (WGS) entry which is preliminary data.</text>
</comment>
<feature type="transmembrane region" description="Helical" evidence="2">
    <location>
        <begin position="136"/>
        <end position="155"/>
    </location>
</feature>
<gene>
    <name evidence="3" type="ORF">PDE001_LOCUS5498</name>
</gene>
<organism evidence="3 4">
    <name type="scientific">Peronospora destructor</name>
    <dbReference type="NCBI Taxonomy" id="86335"/>
    <lineage>
        <taxon>Eukaryota</taxon>
        <taxon>Sar</taxon>
        <taxon>Stramenopiles</taxon>
        <taxon>Oomycota</taxon>
        <taxon>Peronosporomycetes</taxon>
        <taxon>Peronosporales</taxon>
        <taxon>Peronosporaceae</taxon>
        <taxon>Peronospora</taxon>
    </lineage>
</organism>
<protein>
    <recommendedName>
        <fullName evidence="5">Transmembrane protein</fullName>
    </recommendedName>
</protein>
<sequence length="176" mass="18596">MVSKPMRSAAKAAEKAAVSDSSQAHAADDTSPAARSPQPAAPVAAGARGDSPRANDGFPLELIYSGESDGASDSGKTVRLPESLAAADYEPSSKKARSNSKTHGSYHSRFDSEDEEKPHLLLPRIRLCANTTMARAIVKAVIVVSFLLLVPHWLLAVEQCGVAQLIEKDTRTVSTS</sequence>
<keyword evidence="4" id="KW-1185">Reference proteome</keyword>
<evidence type="ECO:0000313" key="4">
    <source>
        <dbReference type="Proteomes" id="UP001162029"/>
    </source>
</evidence>
<evidence type="ECO:0008006" key="5">
    <source>
        <dbReference type="Google" id="ProtNLM"/>
    </source>
</evidence>
<feature type="region of interest" description="Disordered" evidence="1">
    <location>
        <begin position="1"/>
        <end position="114"/>
    </location>
</feature>
<accession>A0AAV0UDL1</accession>
<evidence type="ECO:0000256" key="1">
    <source>
        <dbReference type="SAM" id="MobiDB-lite"/>
    </source>
</evidence>
<evidence type="ECO:0000313" key="3">
    <source>
        <dbReference type="EMBL" id="CAI5733744.1"/>
    </source>
</evidence>
<name>A0AAV0UDL1_9STRA</name>
<proteinExistence type="predicted"/>
<keyword evidence="2" id="KW-1133">Transmembrane helix</keyword>
<reference evidence="3" key="1">
    <citation type="submission" date="2022-12" db="EMBL/GenBank/DDBJ databases">
        <authorList>
            <person name="Webb A."/>
        </authorList>
    </citation>
    <scope>NUCLEOTIDE SEQUENCE</scope>
    <source>
        <strain evidence="3">Pd1</strain>
    </source>
</reference>
<evidence type="ECO:0000256" key="2">
    <source>
        <dbReference type="SAM" id="Phobius"/>
    </source>
</evidence>